<dbReference type="AlphaFoldDB" id="A0A7I7QLC2"/>
<evidence type="ECO:0000313" key="2">
    <source>
        <dbReference type="Proteomes" id="UP000467193"/>
    </source>
</evidence>
<dbReference type="EMBL" id="AP022588">
    <property type="protein sequence ID" value="BBY27074.1"/>
    <property type="molecule type" value="Genomic_DNA"/>
</dbReference>
<evidence type="ECO:0000313" key="1">
    <source>
        <dbReference type="EMBL" id="BBY27074.1"/>
    </source>
</evidence>
<reference evidence="1 2" key="1">
    <citation type="journal article" date="2019" name="Emerg. Microbes Infect.">
        <title>Comprehensive subspecies identification of 175 nontuberculous mycobacteria species based on 7547 genomic profiles.</title>
        <authorList>
            <person name="Matsumoto Y."/>
            <person name="Kinjo T."/>
            <person name="Motooka D."/>
            <person name="Nabeya D."/>
            <person name="Jung N."/>
            <person name="Uechi K."/>
            <person name="Horii T."/>
            <person name="Iida T."/>
            <person name="Fujita J."/>
            <person name="Nakamura S."/>
        </authorList>
    </citation>
    <scope>NUCLEOTIDE SEQUENCE [LARGE SCALE GENOMIC DNA]</scope>
    <source>
        <strain evidence="1 2">JCM 17899</strain>
    </source>
</reference>
<protein>
    <submittedName>
        <fullName evidence="1">Uncharacterized protein</fullName>
    </submittedName>
</protein>
<gene>
    <name evidence="1" type="ORF">MSEDJ_11700</name>
</gene>
<organism evidence="1 2">
    <name type="scientific">Mycolicibacterium sediminis</name>
    <dbReference type="NCBI Taxonomy" id="1286180"/>
    <lineage>
        <taxon>Bacteria</taxon>
        <taxon>Bacillati</taxon>
        <taxon>Actinomycetota</taxon>
        <taxon>Actinomycetes</taxon>
        <taxon>Mycobacteriales</taxon>
        <taxon>Mycobacteriaceae</taxon>
        <taxon>Mycolicibacterium</taxon>
    </lineage>
</organism>
<name>A0A7I7QLC2_9MYCO</name>
<proteinExistence type="predicted"/>
<sequence>MRFHIWLVTQHVQKAYAVRRAAGPGYSYDHAGGHVDPSRLCGPNVMTRANYGRAPVDSPVAAVVPSG</sequence>
<dbReference type="Proteomes" id="UP000467193">
    <property type="component" value="Chromosome"/>
</dbReference>
<accession>A0A7I7QLC2</accession>
<dbReference type="KEGG" id="msei:MSEDJ_11700"/>
<keyword evidence="2" id="KW-1185">Reference proteome</keyword>